<accession>A0ABU9ECK0</accession>
<gene>
    <name evidence="10" type="ORF">WI372_15775</name>
</gene>
<dbReference type="PANTHER" id="PTHR30572">
    <property type="entry name" value="MEMBRANE COMPONENT OF TRANSPORTER-RELATED"/>
    <property type="match status" value="1"/>
</dbReference>
<evidence type="ECO:0000256" key="4">
    <source>
        <dbReference type="ARBA" id="ARBA00022989"/>
    </source>
</evidence>
<proteinExistence type="inferred from homology"/>
<organism evidence="10 11">
    <name type="scientific">Gaopeijia maritima</name>
    <dbReference type="NCBI Taxonomy" id="3119007"/>
    <lineage>
        <taxon>Bacteria</taxon>
        <taxon>Pseudomonadati</taxon>
        <taxon>Gemmatimonadota</taxon>
        <taxon>Longimicrobiia</taxon>
        <taxon>Gaopeijiales</taxon>
        <taxon>Gaopeijiaceae</taxon>
        <taxon>Gaopeijia</taxon>
    </lineage>
</organism>
<keyword evidence="4 7" id="KW-1133">Transmembrane helix</keyword>
<comment type="similarity">
    <text evidence="6">Belongs to the ABC-4 integral membrane protein family.</text>
</comment>
<evidence type="ECO:0000256" key="5">
    <source>
        <dbReference type="ARBA" id="ARBA00023136"/>
    </source>
</evidence>
<feature type="transmembrane region" description="Helical" evidence="7">
    <location>
        <begin position="448"/>
        <end position="468"/>
    </location>
</feature>
<dbReference type="PANTHER" id="PTHR30572:SF4">
    <property type="entry name" value="ABC TRANSPORTER PERMEASE YTRF"/>
    <property type="match status" value="1"/>
</dbReference>
<comment type="caution">
    <text evidence="10">The sequence shown here is derived from an EMBL/GenBank/DDBJ whole genome shotgun (WGS) entry which is preliminary data.</text>
</comment>
<keyword evidence="5 7" id="KW-0472">Membrane</keyword>
<dbReference type="EMBL" id="JBBHLI010000011">
    <property type="protein sequence ID" value="MEK9502453.1"/>
    <property type="molecule type" value="Genomic_DNA"/>
</dbReference>
<dbReference type="InterPro" id="IPR050250">
    <property type="entry name" value="Macrolide_Exporter_MacB"/>
</dbReference>
<evidence type="ECO:0000313" key="11">
    <source>
        <dbReference type="Proteomes" id="UP001484239"/>
    </source>
</evidence>
<evidence type="ECO:0000256" key="7">
    <source>
        <dbReference type="SAM" id="Phobius"/>
    </source>
</evidence>
<evidence type="ECO:0000313" key="10">
    <source>
        <dbReference type="EMBL" id="MEK9502453.1"/>
    </source>
</evidence>
<dbReference type="Pfam" id="PF02687">
    <property type="entry name" value="FtsX"/>
    <property type="match status" value="2"/>
</dbReference>
<reference evidence="10 11" key="1">
    <citation type="submission" date="2024-02" db="EMBL/GenBank/DDBJ databases">
        <title>A novel Gemmatimonadota bacterium.</title>
        <authorList>
            <person name="Du Z.-J."/>
            <person name="Ye Y.-Q."/>
        </authorList>
    </citation>
    <scope>NUCLEOTIDE SEQUENCE [LARGE SCALE GENOMIC DNA]</scope>
    <source>
        <strain evidence="10 11">DH-20</strain>
    </source>
</reference>
<dbReference type="Proteomes" id="UP001484239">
    <property type="component" value="Unassembled WGS sequence"/>
</dbReference>
<keyword evidence="2" id="KW-1003">Cell membrane</keyword>
<evidence type="ECO:0000256" key="2">
    <source>
        <dbReference type="ARBA" id="ARBA00022475"/>
    </source>
</evidence>
<evidence type="ECO:0000256" key="1">
    <source>
        <dbReference type="ARBA" id="ARBA00004651"/>
    </source>
</evidence>
<keyword evidence="3 7" id="KW-0812">Transmembrane</keyword>
<dbReference type="RefSeq" id="WP_405283908.1">
    <property type="nucleotide sequence ID" value="NZ_CP144380.1"/>
</dbReference>
<evidence type="ECO:0000259" key="8">
    <source>
        <dbReference type="Pfam" id="PF02687"/>
    </source>
</evidence>
<evidence type="ECO:0000259" key="9">
    <source>
        <dbReference type="Pfam" id="PF12704"/>
    </source>
</evidence>
<dbReference type="NCBIfam" id="TIGR03434">
    <property type="entry name" value="ADOP"/>
    <property type="match status" value="1"/>
</dbReference>
<evidence type="ECO:0000256" key="6">
    <source>
        <dbReference type="ARBA" id="ARBA00038076"/>
    </source>
</evidence>
<evidence type="ECO:0000256" key="3">
    <source>
        <dbReference type="ARBA" id="ARBA00022692"/>
    </source>
</evidence>
<feature type="transmembrane region" description="Helical" evidence="7">
    <location>
        <begin position="798"/>
        <end position="820"/>
    </location>
</feature>
<feature type="domain" description="MacB-like periplasmic core" evidence="9">
    <location>
        <begin position="447"/>
        <end position="635"/>
    </location>
</feature>
<feature type="transmembrane region" description="Helical" evidence="7">
    <location>
        <begin position="303"/>
        <end position="324"/>
    </location>
</feature>
<dbReference type="InterPro" id="IPR025857">
    <property type="entry name" value="MacB_PCD"/>
</dbReference>
<feature type="transmembrane region" description="Helical" evidence="7">
    <location>
        <begin position="397"/>
        <end position="418"/>
    </location>
</feature>
<keyword evidence="11" id="KW-1185">Reference proteome</keyword>
<protein>
    <submittedName>
        <fullName evidence="10">ABC transporter permease</fullName>
    </submittedName>
</protein>
<sequence length="835" mass="88242">MKSFKLAVRSLLRTPFVTGVAVLSLALGIGANAAIYSLMDALLLRSLPVSQPERLVNIAVPGPNPGSQSCGAAGGCDEVLSYPMLHDLIDLETPSVAGVAGHVPFGVNLAYDGRTTSGVGSQVTGSYFPVLGVRPALGRLFGPEDDTEIGGHFVAVLGHDYWQNELGGDPGVLNRSIVINGTSLTVVGVADAGFRGTVLGATPDVYVPMTMRGTLQTWFDGWEDRRWYWAYAFARLAPGATMEQAEQEMSAYYNGIIREIEAPLQGSMTEATMEQFRNKQIVLAEGFRGQSNTHGEVETPLRLLMGITALVLIIACANIANLLLARGAARSTEIAVRGSLGATRGDLLRQLMLESLVLATASGAAGLAFGWVTIQMLTRFIPPEVLQGLSVGLNPSVLGFTAVVAIGTGLLFGLYPALHATRTDLATLIRAGSGKDSGARSASRFRSALVTAQIALSVALLVSAGLFARSLVNVSSVDLGQDTEQVVQFTIAPSLNGYSNEESRALFDQAEEQIAAIAGVTGVATSMVPVLAGSSWGNDVSVEGYAWEPGVEANSRYNAVGPGFFSMMGIPLVAGREFTRADALDNAPVAVINETFARTFGLDPRTAVGKRMARGTGTDVELDIEIVGVVADAKYSDVKDEVPPVFNLARLQEEGMVELNYYVRVGTDTELVIPEIRNRMAALDPNLPLEDLRMLDDQIRETVVLDRFIGSLSASFAILATLLAAVGLYGVLSFTVARRTREIGIRMALGAGGGSVRGLVLRQVLVMTVGGVAVGLVAAWFLAGLAESLLYGVEGTDPVVFGLTPLLIAGVAFVAGYLPARRASRVDPMVALRYE</sequence>
<feature type="transmembrane region" description="Helical" evidence="7">
    <location>
        <begin position="356"/>
        <end position="377"/>
    </location>
</feature>
<feature type="transmembrane region" description="Helical" evidence="7">
    <location>
        <begin position="716"/>
        <end position="737"/>
    </location>
</feature>
<feature type="domain" description="MacB-like periplasmic core" evidence="9">
    <location>
        <begin position="18"/>
        <end position="251"/>
    </location>
</feature>
<dbReference type="InterPro" id="IPR017800">
    <property type="entry name" value="ADOP"/>
</dbReference>
<feature type="domain" description="ABC3 transporter permease C-terminal" evidence="8">
    <location>
        <begin position="307"/>
        <end position="424"/>
    </location>
</feature>
<feature type="domain" description="ABC3 transporter permease C-terminal" evidence="8">
    <location>
        <begin position="715"/>
        <end position="828"/>
    </location>
</feature>
<dbReference type="InterPro" id="IPR003838">
    <property type="entry name" value="ABC3_permease_C"/>
</dbReference>
<feature type="transmembrane region" description="Helical" evidence="7">
    <location>
        <begin position="764"/>
        <end position="786"/>
    </location>
</feature>
<name>A0ABU9ECK0_9BACT</name>
<comment type="subcellular location">
    <subcellularLocation>
        <location evidence="1">Cell membrane</location>
        <topology evidence="1">Multi-pass membrane protein</topology>
    </subcellularLocation>
</comment>
<dbReference type="Pfam" id="PF12704">
    <property type="entry name" value="MacB_PCD"/>
    <property type="match status" value="2"/>
</dbReference>